<proteinExistence type="predicted"/>
<reference evidence="1" key="1">
    <citation type="submission" date="2023-04" db="EMBL/GenBank/DDBJ databases">
        <title>Ambrosiozyma monospora NBRC 10751.</title>
        <authorList>
            <person name="Ichikawa N."/>
            <person name="Sato H."/>
            <person name="Tonouchi N."/>
        </authorList>
    </citation>
    <scope>NUCLEOTIDE SEQUENCE</scope>
    <source>
        <strain evidence="1">NBRC 10751</strain>
    </source>
</reference>
<name>A0ACB5T7D4_AMBMO</name>
<protein>
    <submittedName>
        <fullName evidence="1">Unnamed protein product</fullName>
    </submittedName>
</protein>
<dbReference type="Proteomes" id="UP001165064">
    <property type="component" value="Unassembled WGS sequence"/>
</dbReference>
<accession>A0ACB5T7D4</accession>
<dbReference type="EMBL" id="BSXS01004294">
    <property type="protein sequence ID" value="GME82723.1"/>
    <property type="molecule type" value="Genomic_DNA"/>
</dbReference>
<evidence type="ECO:0000313" key="1">
    <source>
        <dbReference type="EMBL" id="GME82723.1"/>
    </source>
</evidence>
<evidence type="ECO:0000313" key="2">
    <source>
        <dbReference type="Proteomes" id="UP001165064"/>
    </source>
</evidence>
<organism evidence="1 2">
    <name type="scientific">Ambrosiozyma monospora</name>
    <name type="common">Yeast</name>
    <name type="synonym">Endomycopsis monosporus</name>
    <dbReference type="NCBI Taxonomy" id="43982"/>
    <lineage>
        <taxon>Eukaryota</taxon>
        <taxon>Fungi</taxon>
        <taxon>Dikarya</taxon>
        <taxon>Ascomycota</taxon>
        <taxon>Saccharomycotina</taxon>
        <taxon>Pichiomycetes</taxon>
        <taxon>Pichiales</taxon>
        <taxon>Pichiaceae</taxon>
        <taxon>Ambrosiozyma</taxon>
    </lineage>
</organism>
<comment type="caution">
    <text evidence="1">The sequence shown here is derived from an EMBL/GenBank/DDBJ whole genome shotgun (WGS) entry which is preliminary data.</text>
</comment>
<sequence>MSSWDTSISVFSYYLDPYSSLYMLAKCSAMIEDGSKYGHWYDEYFMSSFDEDECDKIQYMYAVMKNDFTKEVSGLPILDGAYAIANCPQFVTLLDDMPWKERVLASAKSRFLSYSSAFTTPIYIESQLTVLNPKNYGNKKLSGGAIAGIAVGCGVLVAMVVAVTVVFVCLKKRSKLNEGAKVDDSETRRALHKS</sequence>
<keyword evidence="2" id="KW-1185">Reference proteome</keyword>
<gene>
    <name evidence="1" type="ORF">Amon02_000571400</name>
</gene>